<dbReference type="GO" id="GO:0015833">
    <property type="term" value="P:peptide transport"/>
    <property type="evidence" value="ECO:0007669"/>
    <property type="project" value="InterPro"/>
</dbReference>
<dbReference type="Proteomes" id="UP000295345">
    <property type="component" value="Unassembled WGS sequence"/>
</dbReference>
<comment type="caution">
    <text evidence="9">The sequence shown here is derived from an EMBL/GenBank/DDBJ whole genome shotgun (WGS) entry which is preliminary data.</text>
</comment>
<evidence type="ECO:0000256" key="5">
    <source>
        <dbReference type="ARBA" id="ARBA00022741"/>
    </source>
</evidence>
<evidence type="ECO:0000256" key="3">
    <source>
        <dbReference type="ARBA" id="ARBA00022448"/>
    </source>
</evidence>
<dbReference type="AlphaFoldDB" id="A0A4R4TPQ4"/>
<proteinExistence type="inferred from homology"/>
<dbReference type="InterPro" id="IPR017871">
    <property type="entry name" value="ABC_transporter-like_CS"/>
</dbReference>
<dbReference type="InterPro" id="IPR013563">
    <property type="entry name" value="Oligopep_ABC_C"/>
</dbReference>
<keyword evidence="7" id="KW-0472">Membrane</keyword>
<dbReference type="NCBIfam" id="TIGR01727">
    <property type="entry name" value="oligo_HPY"/>
    <property type="match status" value="1"/>
</dbReference>
<evidence type="ECO:0000256" key="7">
    <source>
        <dbReference type="ARBA" id="ARBA00023136"/>
    </source>
</evidence>
<dbReference type="FunFam" id="3.40.50.300:FF:000016">
    <property type="entry name" value="Oligopeptide ABC transporter ATP-binding component"/>
    <property type="match status" value="1"/>
</dbReference>
<organism evidence="9 10">
    <name type="scientific">Streptomyces hainanensis</name>
    <dbReference type="NCBI Taxonomy" id="402648"/>
    <lineage>
        <taxon>Bacteria</taxon>
        <taxon>Bacillati</taxon>
        <taxon>Actinomycetota</taxon>
        <taxon>Actinomycetes</taxon>
        <taxon>Kitasatosporales</taxon>
        <taxon>Streptomycetaceae</taxon>
        <taxon>Streptomyces</taxon>
    </lineage>
</organism>
<dbReference type="SUPFAM" id="SSF52540">
    <property type="entry name" value="P-loop containing nucleoside triphosphate hydrolases"/>
    <property type="match status" value="1"/>
</dbReference>
<keyword evidence="3" id="KW-0813">Transport</keyword>
<dbReference type="InterPro" id="IPR003593">
    <property type="entry name" value="AAA+_ATPase"/>
</dbReference>
<evidence type="ECO:0000256" key="2">
    <source>
        <dbReference type="ARBA" id="ARBA00005417"/>
    </source>
</evidence>
<sequence>MSSLTPPVPPAPSVPETAANVIEAAEEVHAARTLADSRPPADEEILTVENLTVEFPTDDGVVRAVRGISYTLHAREVLGIVGESGSGKSVSSMAVMGLLPKNARIRGSIRYRGQDLLTMRPNDQRSLRGRKIAMIFQDPMTSLNPVRSIGDQLAEAVLAHHLVPRKQALGRAKEMLDLVGIPQADRRLRSYPHEFSGGMRQRVMIAMAIINDPDVIIADEPTTALDVTVQAQILEKLLEVKDEVNAAILMITHDLGVIAGMAHRTLVMYAGKPVEVGSTDQVFYEPRMPYTAGLLGSIPSLEGERDGRLRPIGGTPPSLIHLPAGCPFSPRCPLATDECRSGEPELAAVGEGHLAACHHSDTLAEAEDATAFFHTPGPEEAR</sequence>
<dbReference type="Pfam" id="PF08352">
    <property type="entry name" value="oligo_HPY"/>
    <property type="match status" value="1"/>
</dbReference>
<protein>
    <submittedName>
        <fullName evidence="9">ABC transporter ATP-binding protein</fullName>
    </submittedName>
</protein>
<dbReference type="GO" id="GO:0005524">
    <property type="term" value="F:ATP binding"/>
    <property type="evidence" value="ECO:0007669"/>
    <property type="project" value="UniProtKB-KW"/>
</dbReference>
<dbReference type="EMBL" id="SMKI01000009">
    <property type="protein sequence ID" value="TDC79900.1"/>
    <property type="molecule type" value="Genomic_DNA"/>
</dbReference>
<dbReference type="InterPro" id="IPR050388">
    <property type="entry name" value="ABC_Ni/Peptide_Import"/>
</dbReference>
<evidence type="ECO:0000256" key="4">
    <source>
        <dbReference type="ARBA" id="ARBA00022475"/>
    </source>
</evidence>
<dbReference type="InterPro" id="IPR027417">
    <property type="entry name" value="P-loop_NTPase"/>
</dbReference>
<dbReference type="Pfam" id="PF00005">
    <property type="entry name" value="ABC_tran"/>
    <property type="match status" value="1"/>
</dbReference>
<evidence type="ECO:0000259" key="8">
    <source>
        <dbReference type="PROSITE" id="PS50893"/>
    </source>
</evidence>
<dbReference type="CDD" id="cd03257">
    <property type="entry name" value="ABC_NikE_OppD_transporters"/>
    <property type="match status" value="1"/>
</dbReference>
<gene>
    <name evidence="9" type="ORF">E1283_01630</name>
</gene>
<feature type="domain" description="ABC transporter" evidence="8">
    <location>
        <begin position="46"/>
        <end position="295"/>
    </location>
</feature>
<evidence type="ECO:0000256" key="6">
    <source>
        <dbReference type="ARBA" id="ARBA00022840"/>
    </source>
</evidence>
<dbReference type="OrthoDB" id="9809030at2"/>
<dbReference type="SMART" id="SM00382">
    <property type="entry name" value="AAA"/>
    <property type="match status" value="1"/>
</dbReference>
<keyword evidence="4" id="KW-1003">Cell membrane</keyword>
<comment type="similarity">
    <text evidence="2">Belongs to the ABC transporter superfamily.</text>
</comment>
<keyword evidence="10" id="KW-1185">Reference proteome</keyword>
<name>A0A4R4TPQ4_9ACTN</name>
<dbReference type="InterPro" id="IPR003439">
    <property type="entry name" value="ABC_transporter-like_ATP-bd"/>
</dbReference>
<comment type="subcellular location">
    <subcellularLocation>
        <location evidence="1">Cell membrane</location>
        <topology evidence="1">Peripheral membrane protein</topology>
    </subcellularLocation>
</comment>
<keyword evidence="5" id="KW-0547">Nucleotide-binding</keyword>
<accession>A0A4R4TPQ4</accession>
<reference evidence="9 10" key="1">
    <citation type="submission" date="2019-03" db="EMBL/GenBank/DDBJ databases">
        <title>Draft genome sequences of novel Actinobacteria.</title>
        <authorList>
            <person name="Sahin N."/>
            <person name="Ay H."/>
            <person name="Saygin H."/>
        </authorList>
    </citation>
    <scope>NUCLEOTIDE SEQUENCE [LARGE SCALE GENOMIC DNA]</scope>
    <source>
        <strain evidence="9 10">DSM 41900</strain>
    </source>
</reference>
<dbReference type="PROSITE" id="PS00211">
    <property type="entry name" value="ABC_TRANSPORTER_1"/>
    <property type="match status" value="1"/>
</dbReference>
<dbReference type="GO" id="GO:0005886">
    <property type="term" value="C:plasma membrane"/>
    <property type="evidence" value="ECO:0007669"/>
    <property type="project" value="UniProtKB-SubCell"/>
</dbReference>
<evidence type="ECO:0000256" key="1">
    <source>
        <dbReference type="ARBA" id="ARBA00004202"/>
    </source>
</evidence>
<keyword evidence="6 9" id="KW-0067">ATP-binding</keyword>
<evidence type="ECO:0000313" key="9">
    <source>
        <dbReference type="EMBL" id="TDC79900.1"/>
    </source>
</evidence>
<evidence type="ECO:0000313" key="10">
    <source>
        <dbReference type="Proteomes" id="UP000295345"/>
    </source>
</evidence>
<dbReference type="Gene3D" id="3.40.50.300">
    <property type="entry name" value="P-loop containing nucleotide triphosphate hydrolases"/>
    <property type="match status" value="1"/>
</dbReference>
<dbReference type="PANTHER" id="PTHR43297">
    <property type="entry name" value="OLIGOPEPTIDE TRANSPORT ATP-BINDING PROTEIN APPD"/>
    <property type="match status" value="1"/>
</dbReference>
<dbReference type="GO" id="GO:0016887">
    <property type="term" value="F:ATP hydrolysis activity"/>
    <property type="evidence" value="ECO:0007669"/>
    <property type="project" value="InterPro"/>
</dbReference>
<dbReference type="PANTHER" id="PTHR43297:SF2">
    <property type="entry name" value="DIPEPTIDE TRANSPORT ATP-BINDING PROTEIN DPPD"/>
    <property type="match status" value="1"/>
</dbReference>
<dbReference type="PROSITE" id="PS50893">
    <property type="entry name" value="ABC_TRANSPORTER_2"/>
    <property type="match status" value="1"/>
</dbReference>